<evidence type="ECO:0000256" key="1">
    <source>
        <dbReference type="SAM" id="MobiDB-lite"/>
    </source>
</evidence>
<proteinExistence type="predicted"/>
<feature type="transmembrane region" description="Helical" evidence="2">
    <location>
        <begin position="84"/>
        <end position="103"/>
    </location>
</feature>
<keyword evidence="2" id="KW-0812">Transmembrane</keyword>
<evidence type="ECO:0000313" key="3">
    <source>
        <dbReference type="EMBL" id="KAK3784844.1"/>
    </source>
</evidence>
<feature type="transmembrane region" description="Helical" evidence="2">
    <location>
        <begin position="14"/>
        <end position="35"/>
    </location>
</feature>
<feature type="transmembrane region" description="Helical" evidence="2">
    <location>
        <begin position="144"/>
        <end position="164"/>
    </location>
</feature>
<dbReference type="PANTHER" id="PTHR11360:SF284">
    <property type="entry name" value="EG:103B4.3 PROTEIN-RELATED"/>
    <property type="match status" value="1"/>
</dbReference>
<feature type="transmembrane region" description="Helical" evidence="2">
    <location>
        <begin position="439"/>
        <end position="459"/>
    </location>
</feature>
<keyword evidence="4" id="KW-1185">Reference proteome</keyword>
<dbReference type="InterPro" id="IPR050327">
    <property type="entry name" value="Proton-linked_MCT"/>
</dbReference>
<accession>A0AAE1DVU0</accession>
<feature type="transmembrane region" description="Helical" evidence="2">
    <location>
        <begin position="494"/>
        <end position="519"/>
    </location>
</feature>
<keyword evidence="2" id="KW-0472">Membrane</keyword>
<keyword evidence="2" id="KW-1133">Transmembrane helix</keyword>
<sequence length="601" mass="65615">MSLGKPPLPVDKGWAWLIMIGSFINITIVISFNRASGLFVTELLDQFQESATSTTIAFGAAPFMFSLCNILLPIALLPRFCPRVLIFTGGVFSGISVTSMAFARSMLTMTFLFGIMGFSHGLIFVPQTVLIGSYFKKRLAFANAFAYMGMAAAAIFSPIVGRFLLDIYGLQGTLLLYGAFTFNILTSALLLRPISSYRTEPADKVSLPDIDKSLNEKALPLLKKESSQSLEHVETPSSIHYEKCHLSDSSCKSDYATYHKTGNNFHQVPENTNEIERYQGNDEGKTTQQTPNAQEPKDPSHDCECVKQRDSLNFEVSSDDLLEEDKCLSHDNEPNNPKCGENTQKTCILNAAILQSSGDPDEPSVSYAESHQIDPPHINPKKSLNRCFGGVRARVRGSVYSNSLAILLLLAAGFCVHTQPSLTYLPSLGEENGLSQSQVPYLLTVAGIFNLLGKLIIGFVADLSLCNTNRLYIVAAVNMTLGGVFHFIRLCQSFGLMLCLSVALGTLSGVVDFMFPVLVSDILGKEHIGHMMSGFLLANGVFMSTDHVIVGALKDATGFFYISYHYMGALVLLGSVCFMIVPIVARLKGKKVKGQVVHVTI</sequence>
<feature type="transmembrane region" description="Helical" evidence="2">
    <location>
        <begin position="109"/>
        <end position="132"/>
    </location>
</feature>
<feature type="transmembrane region" description="Helical" evidence="2">
    <location>
        <begin position="55"/>
        <end position="77"/>
    </location>
</feature>
<feature type="transmembrane region" description="Helical" evidence="2">
    <location>
        <begin position="471"/>
        <end position="488"/>
    </location>
</feature>
<feature type="transmembrane region" description="Helical" evidence="2">
    <location>
        <begin position="399"/>
        <end position="419"/>
    </location>
</feature>
<feature type="transmembrane region" description="Helical" evidence="2">
    <location>
        <begin position="170"/>
        <end position="191"/>
    </location>
</feature>
<evidence type="ECO:0000313" key="4">
    <source>
        <dbReference type="Proteomes" id="UP001283361"/>
    </source>
</evidence>
<organism evidence="3 4">
    <name type="scientific">Elysia crispata</name>
    <name type="common">lettuce slug</name>
    <dbReference type="NCBI Taxonomy" id="231223"/>
    <lineage>
        <taxon>Eukaryota</taxon>
        <taxon>Metazoa</taxon>
        <taxon>Spiralia</taxon>
        <taxon>Lophotrochozoa</taxon>
        <taxon>Mollusca</taxon>
        <taxon>Gastropoda</taxon>
        <taxon>Heterobranchia</taxon>
        <taxon>Euthyneura</taxon>
        <taxon>Panpulmonata</taxon>
        <taxon>Sacoglossa</taxon>
        <taxon>Placobranchoidea</taxon>
        <taxon>Plakobranchidae</taxon>
        <taxon>Elysia</taxon>
    </lineage>
</organism>
<dbReference type="InterPro" id="IPR011701">
    <property type="entry name" value="MFS"/>
</dbReference>
<dbReference type="EMBL" id="JAWDGP010002185">
    <property type="protein sequence ID" value="KAK3784844.1"/>
    <property type="molecule type" value="Genomic_DNA"/>
</dbReference>
<feature type="compositionally biased region" description="Basic and acidic residues" evidence="1">
    <location>
        <begin position="295"/>
        <end position="304"/>
    </location>
</feature>
<dbReference type="PANTHER" id="PTHR11360">
    <property type="entry name" value="MONOCARBOXYLATE TRANSPORTER"/>
    <property type="match status" value="1"/>
</dbReference>
<reference evidence="3" key="1">
    <citation type="journal article" date="2023" name="G3 (Bethesda)">
        <title>A reference genome for the long-term kleptoplast-retaining sea slug Elysia crispata morphotype clarki.</title>
        <authorList>
            <person name="Eastman K.E."/>
            <person name="Pendleton A.L."/>
            <person name="Shaikh M.A."/>
            <person name="Suttiyut T."/>
            <person name="Ogas R."/>
            <person name="Tomko P."/>
            <person name="Gavelis G."/>
            <person name="Widhalm J.R."/>
            <person name="Wisecaver J.H."/>
        </authorList>
    </citation>
    <scope>NUCLEOTIDE SEQUENCE</scope>
    <source>
        <strain evidence="3">ECLA1</strain>
    </source>
</reference>
<feature type="transmembrane region" description="Helical" evidence="2">
    <location>
        <begin position="531"/>
        <end position="552"/>
    </location>
</feature>
<dbReference type="GO" id="GO:0022857">
    <property type="term" value="F:transmembrane transporter activity"/>
    <property type="evidence" value="ECO:0007669"/>
    <property type="project" value="InterPro"/>
</dbReference>
<protein>
    <submittedName>
        <fullName evidence="3">Uncharacterized protein</fullName>
    </submittedName>
</protein>
<dbReference type="SUPFAM" id="SSF103473">
    <property type="entry name" value="MFS general substrate transporter"/>
    <property type="match status" value="1"/>
</dbReference>
<gene>
    <name evidence="3" type="ORF">RRG08_056803</name>
</gene>
<dbReference type="Gene3D" id="1.20.1250.20">
    <property type="entry name" value="MFS general substrate transporter like domains"/>
    <property type="match status" value="2"/>
</dbReference>
<feature type="region of interest" description="Disordered" evidence="1">
    <location>
        <begin position="282"/>
        <end position="304"/>
    </location>
</feature>
<feature type="transmembrane region" description="Helical" evidence="2">
    <location>
        <begin position="564"/>
        <end position="585"/>
    </location>
</feature>
<comment type="caution">
    <text evidence="3">The sequence shown here is derived from an EMBL/GenBank/DDBJ whole genome shotgun (WGS) entry which is preliminary data.</text>
</comment>
<evidence type="ECO:0000256" key="2">
    <source>
        <dbReference type="SAM" id="Phobius"/>
    </source>
</evidence>
<dbReference type="AlphaFoldDB" id="A0AAE1DVU0"/>
<dbReference type="InterPro" id="IPR036259">
    <property type="entry name" value="MFS_trans_sf"/>
</dbReference>
<dbReference type="Proteomes" id="UP001283361">
    <property type="component" value="Unassembled WGS sequence"/>
</dbReference>
<name>A0AAE1DVU0_9GAST</name>
<dbReference type="Pfam" id="PF07690">
    <property type="entry name" value="MFS_1"/>
    <property type="match status" value="2"/>
</dbReference>